<name>A0A6G1ZLX0_9BACT</name>
<comment type="caution">
    <text evidence="1">The sequence shown here is derived from an EMBL/GenBank/DDBJ whole genome shotgun (WGS) entry which is preliminary data.</text>
</comment>
<organism evidence="1">
    <name type="scientific">Parabacteroides goldsteinii</name>
    <dbReference type="NCBI Taxonomy" id="328812"/>
    <lineage>
        <taxon>Bacteria</taxon>
        <taxon>Pseudomonadati</taxon>
        <taxon>Bacteroidota</taxon>
        <taxon>Bacteroidia</taxon>
        <taxon>Bacteroidales</taxon>
        <taxon>Tannerellaceae</taxon>
        <taxon>Parabacteroides</taxon>
    </lineage>
</organism>
<evidence type="ECO:0000313" key="1">
    <source>
        <dbReference type="EMBL" id="MRY14681.1"/>
    </source>
</evidence>
<proteinExistence type="predicted"/>
<protein>
    <submittedName>
        <fullName evidence="1">Phage portal protein</fullName>
    </submittedName>
</protein>
<dbReference type="InterPro" id="IPR021145">
    <property type="entry name" value="Portal_protein_SPP1_Gp6-like"/>
</dbReference>
<sequence length="487" mass="55445">MPDIATILQEPDFKKVVEILCQDTIEGREQEAYLKEYKGDRTRRETSVGNRKDKEIDLYSDTEFEEDDEGNQIPKKIGTDTVPVAKINTNIPKKIVRTAVAFLFGGDMNISFTEDNDGTEYFRAVVEKKLKMKAIFKEFARTVMIETKSALLFYPKAVIASDGKSAIELRVRVLSQKNGEFYPHFDDFGDMDAFTRRYKAINPEDSKEHDYVWIQTADQNITSIDMDGTWVTTTEPNLFGKISIVYAEQDLPEWEDIVSAMDAIELRISRLFDTNDYFSEPILKSYGATMLPSKNTVGKQIEFEVKVDQDSGKEYHGDADYLVWQQSVESVKLELETNINEVFSGTSTPNLSFENLKDVGNITGIGMKFMFMDAFIKAMEKMEIFEPAVQRAAHIIIAGITKICDPTMVRHFEDNDVEITFGSVLPDDLREEMEVLSIANGNKPINSRKTVTARSRFTKDVDEEIQQMQAEDREEASNNNPLGSTFM</sequence>
<dbReference type="Pfam" id="PF05133">
    <property type="entry name" value="SPP1_portal"/>
    <property type="match status" value="1"/>
</dbReference>
<dbReference type="RefSeq" id="WP_010803623.1">
    <property type="nucleotide sequence ID" value="NZ_CAJSYT010000001.1"/>
</dbReference>
<reference evidence="1" key="1">
    <citation type="journal article" date="2019" name="Nat. Med.">
        <title>A library of human gut bacterial isolates paired with longitudinal multiomics data enables mechanistic microbiome research.</title>
        <authorList>
            <person name="Poyet M."/>
            <person name="Groussin M."/>
            <person name="Gibbons S.M."/>
            <person name="Avila-Pacheco J."/>
            <person name="Jiang X."/>
            <person name="Kearney S.M."/>
            <person name="Perrotta A.R."/>
            <person name="Berdy B."/>
            <person name="Zhao S."/>
            <person name="Lieberman T.D."/>
            <person name="Swanson P.K."/>
            <person name="Smith M."/>
            <person name="Roesemann S."/>
            <person name="Alexander J.E."/>
            <person name="Rich S.A."/>
            <person name="Livny J."/>
            <person name="Vlamakis H."/>
            <person name="Clish C."/>
            <person name="Bullock K."/>
            <person name="Deik A."/>
            <person name="Scott J."/>
            <person name="Pierce K.A."/>
            <person name="Xavier R.J."/>
            <person name="Alm E.J."/>
        </authorList>
    </citation>
    <scope>NUCLEOTIDE SEQUENCE</scope>
    <source>
        <strain evidence="1">BIOML-A4</strain>
    </source>
</reference>
<dbReference type="EMBL" id="WKLP01000060">
    <property type="protein sequence ID" value="MRY14681.1"/>
    <property type="molecule type" value="Genomic_DNA"/>
</dbReference>
<dbReference type="AlphaFoldDB" id="A0A6G1ZLX0"/>
<accession>A0A6G1ZLX0</accession>
<gene>
    <name evidence="1" type="ORF">GKE01_24950</name>
</gene>